<proteinExistence type="predicted"/>
<feature type="non-terminal residue" evidence="2">
    <location>
        <position position="1"/>
    </location>
</feature>
<gene>
    <name evidence="2" type="ORF">PGLA1383_LOCUS34593</name>
</gene>
<organism evidence="2 3">
    <name type="scientific">Polarella glacialis</name>
    <name type="common">Dinoflagellate</name>
    <dbReference type="NCBI Taxonomy" id="89957"/>
    <lineage>
        <taxon>Eukaryota</taxon>
        <taxon>Sar</taxon>
        <taxon>Alveolata</taxon>
        <taxon>Dinophyceae</taxon>
        <taxon>Suessiales</taxon>
        <taxon>Suessiaceae</taxon>
        <taxon>Polarella</taxon>
    </lineage>
</organism>
<dbReference type="Proteomes" id="UP000654075">
    <property type="component" value="Unassembled WGS sequence"/>
</dbReference>
<keyword evidence="3" id="KW-1185">Reference proteome</keyword>
<evidence type="ECO:0000313" key="3">
    <source>
        <dbReference type="Proteomes" id="UP000654075"/>
    </source>
</evidence>
<dbReference type="InterPro" id="IPR015411">
    <property type="entry name" value="Rep_factor_Mcm10_C"/>
</dbReference>
<sequence length="206" mass="23550">APKPKLVAKKGVTAAMVRKWEEEFGKKVAVQMALDVDPRKDLIRKQGSRFQGIVDQERKAKRDRRLAELEAEDDAQEKMEAVTSIKIGAYKCRQCAATFDSDATRVLCEEKGHTVVRVQVNRTRWECSGCRQSQDVLDRELPSHCRKCNAIAWKQVPLRRVKREAPMERDMLLPRGEELKFVNSIHIPGQQAGKKFREASEDYSGL</sequence>
<accession>A0A813FSX6</accession>
<protein>
    <recommendedName>
        <fullName evidence="1">Replication factor Mcm10 C-terminal domain-containing protein</fullName>
    </recommendedName>
</protein>
<dbReference type="SMART" id="SM01280">
    <property type="entry name" value="Mcm10"/>
    <property type="match status" value="1"/>
</dbReference>
<dbReference type="Pfam" id="PF09332">
    <property type="entry name" value="Mcm10"/>
    <property type="match status" value="1"/>
</dbReference>
<evidence type="ECO:0000313" key="2">
    <source>
        <dbReference type="EMBL" id="CAE8616925.1"/>
    </source>
</evidence>
<feature type="domain" description="Replication factor Mcm10 C-terminal" evidence="1">
    <location>
        <begin position="2"/>
        <end position="184"/>
    </location>
</feature>
<dbReference type="AlphaFoldDB" id="A0A813FSX6"/>
<comment type="caution">
    <text evidence="2">The sequence shown here is derived from an EMBL/GenBank/DDBJ whole genome shotgun (WGS) entry which is preliminary data.</text>
</comment>
<name>A0A813FSX6_POLGL</name>
<dbReference type="EMBL" id="CAJNNV010026010">
    <property type="protein sequence ID" value="CAE8616925.1"/>
    <property type="molecule type" value="Genomic_DNA"/>
</dbReference>
<reference evidence="2" key="1">
    <citation type="submission" date="2021-02" db="EMBL/GenBank/DDBJ databases">
        <authorList>
            <person name="Dougan E. K."/>
            <person name="Rhodes N."/>
            <person name="Thang M."/>
            <person name="Chan C."/>
        </authorList>
    </citation>
    <scope>NUCLEOTIDE SEQUENCE</scope>
</reference>
<evidence type="ECO:0000259" key="1">
    <source>
        <dbReference type="SMART" id="SM01280"/>
    </source>
</evidence>
<dbReference type="InterPro" id="IPR056791">
    <property type="entry name" value="Znf_Mcm10_C"/>
</dbReference>
<dbReference type="OrthoDB" id="273123at2759"/>